<organism evidence="2 3">
    <name type="scientific">Cladorrhinum samala</name>
    <dbReference type="NCBI Taxonomy" id="585594"/>
    <lineage>
        <taxon>Eukaryota</taxon>
        <taxon>Fungi</taxon>
        <taxon>Dikarya</taxon>
        <taxon>Ascomycota</taxon>
        <taxon>Pezizomycotina</taxon>
        <taxon>Sordariomycetes</taxon>
        <taxon>Sordariomycetidae</taxon>
        <taxon>Sordariales</taxon>
        <taxon>Podosporaceae</taxon>
        <taxon>Cladorrhinum</taxon>
    </lineage>
</organism>
<feature type="compositionally biased region" description="Basic and acidic residues" evidence="1">
    <location>
        <begin position="224"/>
        <end position="233"/>
    </location>
</feature>
<accession>A0AAV9H942</accession>
<feature type="region of interest" description="Disordered" evidence="1">
    <location>
        <begin position="114"/>
        <end position="233"/>
    </location>
</feature>
<keyword evidence="3" id="KW-1185">Reference proteome</keyword>
<dbReference type="Proteomes" id="UP001321749">
    <property type="component" value="Unassembled WGS sequence"/>
</dbReference>
<evidence type="ECO:0000313" key="2">
    <source>
        <dbReference type="EMBL" id="KAK4456968.1"/>
    </source>
</evidence>
<reference evidence="2" key="1">
    <citation type="journal article" date="2023" name="Mol. Phylogenet. Evol.">
        <title>Genome-scale phylogeny and comparative genomics of the fungal order Sordariales.</title>
        <authorList>
            <person name="Hensen N."/>
            <person name="Bonometti L."/>
            <person name="Westerberg I."/>
            <person name="Brannstrom I.O."/>
            <person name="Guillou S."/>
            <person name="Cros-Aarteil S."/>
            <person name="Calhoun S."/>
            <person name="Haridas S."/>
            <person name="Kuo A."/>
            <person name="Mondo S."/>
            <person name="Pangilinan J."/>
            <person name="Riley R."/>
            <person name="LaButti K."/>
            <person name="Andreopoulos B."/>
            <person name="Lipzen A."/>
            <person name="Chen C."/>
            <person name="Yan M."/>
            <person name="Daum C."/>
            <person name="Ng V."/>
            <person name="Clum A."/>
            <person name="Steindorff A."/>
            <person name="Ohm R.A."/>
            <person name="Martin F."/>
            <person name="Silar P."/>
            <person name="Natvig D.O."/>
            <person name="Lalanne C."/>
            <person name="Gautier V."/>
            <person name="Ament-Velasquez S.L."/>
            <person name="Kruys A."/>
            <person name="Hutchinson M.I."/>
            <person name="Powell A.J."/>
            <person name="Barry K."/>
            <person name="Miller A.N."/>
            <person name="Grigoriev I.V."/>
            <person name="Debuchy R."/>
            <person name="Gladieux P."/>
            <person name="Hiltunen Thoren M."/>
            <person name="Johannesson H."/>
        </authorList>
    </citation>
    <scope>NUCLEOTIDE SEQUENCE</scope>
    <source>
        <strain evidence="2">PSN324</strain>
    </source>
</reference>
<feature type="compositionally biased region" description="Acidic residues" evidence="1">
    <location>
        <begin position="155"/>
        <end position="170"/>
    </location>
</feature>
<dbReference type="AlphaFoldDB" id="A0AAV9H942"/>
<proteinExistence type="predicted"/>
<protein>
    <submittedName>
        <fullName evidence="2">Uncharacterized protein</fullName>
    </submittedName>
</protein>
<dbReference type="InterPro" id="IPR009057">
    <property type="entry name" value="Homeodomain-like_sf"/>
</dbReference>
<sequence length="233" mass="26506">MTGKRLSDDHRAILAKLLQIPKLNNHEIAWVLNVDERTVRRRRDEFTKTGELAKHKDVSKNAEKLKEHHLEKLVAWHKDHPDALLDDMQLFLETECNLKVSVPTISRGLRKMYGTPRREGRSARIKSRKQRQAEGRTIAAELRQNEGPNGGSGDANDDAEDDDPADEEMDQQNNHGFYEEVQRLAPLQQAVSYQQPAHAAPASHVPLGTHSQQQQQVSPQDVYQGHHGEQGRF</sequence>
<dbReference type="SUPFAM" id="SSF46689">
    <property type="entry name" value="Homeodomain-like"/>
    <property type="match status" value="1"/>
</dbReference>
<reference evidence="2" key="2">
    <citation type="submission" date="2023-06" db="EMBL/GenBank/DDBJ databases">
        <authorList>
            <consortium name="Lawrence Berkeley National Laboratory"/>
            <person name="Mondo S.J."/>
            <person name="Hensen N."/>
            <person name="Bonometti L."/>
            <person name="Westerberg I."/>
            <person name="Brannstrom I.O."/>
            <person name="Guillou S."/>
            <person name="Cros-Aarteil S."/>
            <person name="Calhoun S."/>
            <person name="Haridas S."/>
            <person name="Kuo A."/>
            <person name="Pangilinan J."/>
            <person name="Riley R."/>
            <person name="Labutti K."/>
            <person name="Andreopoulos B."/>
            <person name="Lipzen A."/>
            <person name="Chen C."/>
            <person name="Yanf M."/>
            <person name="Daum C."/>
            <person name="Ng V."/>
            <person name="Clum A."/>
            <person name="Steindorff A."/>
            <person name="Ohm R."/>
            <person name="Martin F."/>
            <person name="Silar P."/>
            <person name="Natvig D."/>
            <person name="Lalanne C."/>
            <person name="Gautier V."/>
            <person name="Ament-Velasquez S.L."/>
            <person name="Kruys A."/>
            <person name="Hutchinson M.I."/>
            <person name="Powell A.J."/>
            <person name="Barry K."/>
            <person name="Miller A.N."/>
            <person name="Grigoriev I.V."/>
            <person name="Debuchy R."/>
            <person name="Gladieux P."/>
            <person name="Thoren M.H."/>
            <person name="Johannesson H."/>
        </authorList>
    </citation>
    <scope>NUCLEOTIDE SEQUENCE</scope>
    <source>
        <strain evidence="2">PSN324</strain>
    </source>
</reference>
<dbReference type="EMBL" id="MU865146">
    <property type="protein sequence ID" value="KAK4456968.1"/>
    <property type="molecule type" value="Genomic_DNA"/>
</dbReference>
<evidence type="ECO:0000256" key="1">
    <source>
        <dbReference type="SAM" id="MobiDB-lite"/>
    </source>
</evidence>
<name>A0AAV9H942_9PEZI</name>
<evidence type="ECO:0000313" key="3">
    <source>
        <dbReference type="Proteomes" id="UP001321749"/>
    </source>
</evidence>
<comment type="caution">
    <text evidence="2">The sequence shown here is derived from an EMBL/GenBank/DDBJ whole genome shotgun (WGS) entry which is preliminary data.</text>
</comment>
<feature type="compositionally biased region" description="Low complexity" evidence="1">
    <location>
        <begin position="211"/>
        <end position="223"/>
    </location>
</feature>
<gene>
    <name evidence="2" type="ORF">QBC42DRAFT_280126</name>
</gene>